<gene>
    <name evidence="2" type="ORF">PoB_000805700</name>
</gene>
<accession>A0AAV3YGJ8</accession>
<organism evidence="2 3">
    <name type="scientific">Plakobranchus ocellatus</name>
    <dbReference type="NCBI Taxonomy" id="259542"/>
    <lineage>
        <taxon>Eukaryota</taxon>
        <taxon>Metazoa</taxon>
        <taxon>Spiralia</taxon>
        <taxon>Lophotrochozoa</taxon>
        <taxon>Mollusca</taxon>
        <taxon>Gastropoda</taxon>
        <taxon>Heterobranchia</taxon>
        <taxon>Euthyneura</taxon>
        <taxon>Panpulmonata</taxon>
        <taxon>Sacoglossa</taxon>
        <taxon>Placobranchoidea</taxon>
        <taxon>Plakobranchidae</taxon>
        <taxon>Plakobranchus</taxon>
    </lineage>
</organism>
<evidence type="ECO:0000313" key="2">
    <source>
        <dbReference type="EMBL" id="GFN81551.1"/>
    </source>
</evidence>
<name>A0AAV3YGJ8_9GAST</name>
<comment type="caution">
    <text evidence="2">The sequence shown here is derived from an EMBL/GenBank/DDBJ whole genome shotgun (WGS) entry which is preliminary data.</text>
</comment>
<sequence>MSSHSTIDTRLETEQFICTAENLRQTRTQKGDERSELVNCSVFILNLVWTLESPDYTPCAGAVKGKVWLLYIASPQQGDLKLLGSPSGQGAGDGARTRDRRIPEYLRIDSLTTVPPTPRDREMRYELY</sequence>
<dbReference type="EMBL" id="BLXT01000945">
    <property type="protein sequence ID" value="GFN81551.1"/>
    <property type="molecule type" value="Genomic_DNA"/>
</dbReference>
<reference evidence="2 3" key="1">
    <citation type="journal article" date="2021" name="Elife">
        <title>Chloroplast acquisition without the gene transfer in kleptoplastic sea slugs, Plakobranchus ocellatus.</title>
        <authorList>
            <person name="Maeda T."/>
            <person name="Takahashi S."/>
            <person name="Yoshida T."/>
            <person name="Shimamura S."/>
            <person name="Takaki Y."/>
            <person name="Nagai Y."/>
            <person name="Toyoda A."/>
            <person name="Suzuki Y."/>
            <person name="Arimoto A."/>
            <person name="Ishii H."/>
            <person name="Satoh N."/>
            <person name="Nishiyama T."/>
            <person name="Hasebe M."/>
            <person name="Maruyama T."/>
            <person name="Minagawa J."/>
            <person name="Obokata J."/>
            <person name="Shigenobu S."/>
        </authorList>
    </citation>
    <scope>NUCLEOTIDE SEQUENCE [LARGE SCALE GENOMIC DNA]</scope>
</reference>
<evidence type="ECO:0000313" key="3">
    <source>
        <dbReference type="Proteomes" id="UP000735302"/>
    </source>
</evidence>
<dbReference type="AlphaFoldDB" id="A0AAV3YGJ8"/>
<protein>
    <submittedName>
        <fullName evidence="2">Uncharacterized protein</fullName>
    </submittedName>
</protein>
<proteinExistence type="predicted"/>
<feature type="region of interest" description="Disordered" evidence="1">
    <location>
        <begin position="82"/>
        <end position="101"/>
    </location>
</feature>
<dbReference type="Proteomes" id="UP000735302">
    <property type="component" value="Unassembled WGS sequence"/>
</dbReference>
<evidence type="ECO:0000256" key="1">
    <source>
        <dbReference type="SAM" id="MobiDB-lite"/>
    </source>
</evidence>
<keyword evidence="3" id="KW-1185">Reference proteome</keyword>